<name>A0A9W8IA45_9FUNG</name>
<feature type="region of interest" description="Disordered" evidence="5">
    <location>
        <begin position="504"/>
        <end position="539"/>
    </location>
</feature>
<dbReference type="PROSITE" id="PS50082">
    <property type="entry name" value="WD_REPEATS_2"/>
    <property type="match status" value="4"/>
</dbReference>
<dbReference type="InterPro" id="IPR051246">
    <property type="entry name" value="WDR48"/>
</dbReference>
<comment type="caution">
    <text evidence="6">The sequence shown here is derived from an EMBL/GenBank/DDBJ whole genome shotgun (WGS) entry which is preliminary data.</text>
</comment>
<feature type="repeat" description="WD" evidence="4">
    <location>
        <begin position="70"/>
        <end position="108"/>
    </location>
</feature>
<keyword evidence="7" id="KW-1185">Reference proteome</keyword>
<dbReference type="EMBL" id="JANBUW010000013">
    <property type="protein sequence ID" value="KAJ2851403.1"/>
    <property type="molecule type" value="Genomic_DNA"/>
</dbReference>
<dbReference type="OrthoDB" id="2421129at2759"/>
<feature type="compositionally biased region" description="Basic and acidic residues" evidence="5">
    <location>
        <begin position="415"/>
        <end position="431"/>
    </location>
</feature>
<dbReference type="InterPro" id="IPR019775">
    <property type="entry name" value="WD40_repeat_CS"/>
</dbReference>
<dbReference type="Proteomes" id="UP001139887">
    <property type="component" value="Unassembled WGS sequence"/>
</dbReference>
<sequence>MAVPFIAPMNYGRAKTSRPHRFAYDYGSVDPGMYAPAPDRTRPKRAPKRTLAYSIPLPDERSSEAANATGQGHILGVNALALTKTSGKTGGQLISGGRDGVVKVWDLNIPQQSCQAGDEWTIDHDKIQQQRPNTVQRASHQVHADWINDVVAVNGGRTAITASSDQTVQAWTPGARPHLVGSHMDYVKALAYSEHRNSVISGGLDRQIRVWDVAETRSGPICALGGMSGALSVYTLACNVQGSLVISGSPEKTIRVWDIRDGRPLTALTGHTDHIRAVLLSEDSELVLSASSDSTVKLWSMRMRRCLSTFTQHSDSVWALSSTHPRFHTFYSASRDGLVAKTVGAGMGEDLVACVAVAKESQGVVKLAALDYTYIWTATRGTRLNRWLDVDMSPQKLPEIAQQSRLDAGSGFALESEHTGHRRNRTLDSAHMRPMSSTSGAAVSPVIIAMQAEQVRRGAAHEADGDDQYYDAHSRPTSNGENPSLISEVLATSGSGNQAQLPAPISIPGSASKAEATTATATSHAPAETTGISKATTTAPSIPDLESVVPICSEPDESICGRHGLHRHLVLPNRRHVLAQDTAGRISLWDILLCRRIHEFPDVASNESCFPGIGGRDFDTVAEAMAADPESVNSWCHIDTRTGVLTVHLSEGQVWDAEVHVDEVEGVPPEAIRAMGDHERVNIGQWMLKRLFLPYARARVKRGLLSSADAALLNRWAAQVPAAEVVPARAVQRPNAAFTTPATQGAILSVADNREDSQLQPSVVSPLEATTVEIGLASQSKSRADSSGSTSSDAHNPVQKQQHYQHQHQQQIPRHQHNPSIDTAQSTTQTTPSATQTVQTKAEDGESSASNGSAGKFISRLRSMRVRKQKSNLATSMPLSAKDSGTAAGSSVPPLPTTPNKPIQLPENTRSTSAPGIVANTAPDPQDTFNEWAGTRYPTDTERTLSLLQNQPAPWEQLYSAILCPRLPLPRGVCIMVYQSCPDASDPFVLFRSTFESLCSNANEADGEVSTESVFRIIDDALLSFELCMPAWLTDFMLFNRLPASFQEPSKVSFVLSPAASTTLPPFPNPGARLVANRMLRARKLAIYVVDKLGLNLLTQPAPNYVGAVDSCVQSYKNAAGEANNTDAATSGAVTVDYAAVFERAGEKLSDIEREALADVSRWRELQHIRSSGQESSNEYVGRPELYLYLTCKGKGISSKTTLATIKANMWRSGSDVVVHYEWAEFVRQRIAKAQALAS</sequence>
<feature type="region of interest" description="Disordered" evidence="5">
    <location>
        <begin position="412"/>
        <end position="440"/>
    </location>
</feature>
<keyword evidence="3" id="KW-0677">Repeat</keyword>
<accession>A0A9W8IA45</accession>
<evidence type="ECO:0008006" key="8">
    <source>
        <dbReference type="Google" id="ProtNLM"/>
    </source>
</evidence>
<feature type="compositionally biased region" description="Polar residues" evidence="5">
    <location>
        <begin position="475"/>
        <end position="484"/>
    </location>
</feature>
<feature type="repeat" description="WD" evidence="4">
    <location>
        <begin position="233"/>
        <end position="267"/>
    </location>
</feature>
<dbReference type="PANTHER" id="PTHR19862:SF14">
    <property type="entry name" value="WD REPEAT-CONTAINING PROTEIN 48"/>
    <property type="match status" value="1"/>
</dbReference>
<protein>
    <recommendedName>
        <fullName evidence="8">WD40 repeat-like protein</fullName>
    </recommendedName>
</protein>
<gene>
    <name evidence="6" type="ORF">IWW36_001170</name>
</gene>
<organism evidence="6 7">
    <name type="scientific">Coemansia brasiliensis</name>
    <dbReference type="NCBI Taxonomy" id="2650707"/>
    <lineage>
        <taxon>Eukaryota</taxon>
        <taxon>Fungi</taxon>
        <taxon>Fungi incertae sedis</taxon>
        <taxon>Zoopagomycota</taxon>
        <taxon>Kickxellomycotina</taxon>
        <taxon>Kickxellomycetes</taxon>
        <taxon>Kickxellales</taxon>
        <taxon>Kickxellaceae</taxon>
        <taxon>Coemansia</taxon>
    </lineage>
</organism>
<dbReference type="CDD" id="cd00200">
    <property type="entry name" value="WD40"/>
    <property type="match status" value="1"/>
</dbReference>
<feature type="compositionally biased region" description="Low complexity" evidence="5">
    <location>
        <begin position="510"/>
        <end position="530"/>
    </location>
</feature>
<dbReference type="AlphaFoldDB" id="A0A9W8IA45"/>
<feature type="region of interest" description="Disordered" evidence="5">
    <location>
        <begin position="777"/>
        <end position="929"/>
    </location>
</feature>
<proteinExistence type="inferred from homology"/>
<evidence type="ECO:0000256" key="4">
    <source>
        <dbReference type="PROSITE-ProRule" id="PRU00221"/>
    </source>
</evidence>
<evidence type="ECO:0000313" key="6">
    <source>
        <dbReference type="EMBL" id="KAJ2851403.1"/>
    </source>
</evidence>
<evidence type="ECO:0000256" key="5">
    <source>
        <dbReference type="SAM" id="MobiDB-lite"/>
    </source>
</evidence>
<dbReference type="PROSITE" id="PS50294">
    <property type="entry name" value="WD_REPEATS_REGION"/>
    <property type="match status" value="3"/>
</dbReference>
<dbReference type="InterPro" id="IPR036322">
    <property type="entry name" value="WD40_repeat_dom_sf"/>
</dbReference>
<keyword evidence="2 4" id="KW-0853">WD repeat</keyword>
<dbReference type="InterPro" id="IPR015943">
    <property type="entry name" value="WD40/YVTN_repeat-like_dom_sf"/>
</dbReference>
<feature type="region of interest" description="Disordered" evidence="5">
    <location>
        <begin position="455"/>
        <end position="484"/>
    </location>
</feature>
<feature type="compositionally biased region" description="Low complexity" evidence="5">
    <location>
        <begin position="823"/>
        <end position="840"/>
    </location>
</feature>
<feature type="repeat" description="WD" evidence="4">
    <location>
        <begin position="180"/>
        <end position="213"/>
    </location>
</feature>
<dbReference type="Gene3D" id="2.130.10.10">
    <property type="entry name" value="YVTN repeat-like/Quinoprotein amine dehydrogenase"/>
    <property type="match status" value="2"/>
</dbReference>
<evidence type="ECO:0000256" key="1">
    <source>
        <dbReference type="ARBA" id="ARBA00006917"/>
    </source>
</evidence>
<feature type="compositionally biased region" description="Low complexity" evidence="5">
    <location>
        <begin position="799"/>
        <end position="813"/>
    </location>
</feature>
<dbReference type="GO" id="GO:0043130">
    <property type="term" value="F:ubiquitin binding"/>
    <property type="evidence" value="ECO:0007669"/>
    <property type="project" value="TreeGrafter"/>
</dbReference>
<feature type="repeat" description="WD" evidence="4">
    <location>
        <begin position="268"/>
        <end position="309"/>
    </location>
</feature>
<dbReference type="Pfam" id="PF11816">
    <property type="entry name" value="DUF3337"/>
    <property type="match status" value="1"/>
</dbReference>
<reference evidence="6" key="1">
    <citation type="submission" date="2022-07" db="EMBL/GenBank/DDBJ databases">
        <title>Phylogenomic reconstructions and comparative analyses of Kickxellomycotina fungi.</title>
        <authorList>
            <person name="Reynolds N.K."/>
            <person name="Stajich J.E."/>
            <person name="Barry K."/>
            <person name="Grigoriev I.V."/>
            <person name="Crous P."/>
            <person name="Smith M.E."/>
        </authorList>
    </citation>
    <scope>NUCLEOTIDE SEQUENCE</scope>
    <source>
        <strain evidence="6">NRRL 1566</strain>
    </source>
</reference>
<evidence type="ECO:0000256" key="2">
    <source>
        <dbReference type="ARBA" id="ARBA00022574"/>
    </source>
</evidence>
<dbReference type="PRINTS" id="PR00320">
    <property type="entry name" value="GPROTEINBRPT"/>
</dbReference>
<evidence type="ECO:0000313" key="7">
    <source>
        <dbReference type="Proteomes" id="UP001139887"/>
    </source>
</evidence>
<dbReference type="GO" id="GO:0000724">
    <property type="term" value="P:double-strand break repair via homologous recombination"/>
    <property type="evidence" value="ECO:0007669"/>
    <property type="project" value="TreeGrafter"/>
</dbReference>
<dbReference type="SMART" id="SM00320">
    <property type="entry name" value="WD40"/>
    <property type="match status" value="6"/>
</dbReference>
<dbReference type="InterPro" id="IPR021772">
    <property type="entry name" value="WDR48/Bun107"/>
</dbReference>
<dbReference type="PANTHER" id="PTHR19862">
    <property type="entry name" value="WD REPEAT-CONTAINING PROTEIN 48"/>
    <property type="match status" value="1"/>
</dbReference>
<dbReference type="Pfam" id="PF00400">
    <property type="entry name" value="WD40"/>
    <property type="match status" value="5"/>
</dbReference>
<dbReference type="InterPro" id="IPR020472">
    <property type="entry name" value="WD40_PAC1"/>
</dbReference>
<dbReference type="InterPro" id="IPR001680">
    <property type="entry name" value="WD40_rpt"/>
</dbReference>
<feature type="compositionally biased region" description="Polar residues" evidence="5">
    <location>
        <begin position="900"/>
        <end position="914"/>
    </location>
</feature>
<comment type="similarity">
    <text evidence="1">Belongs to the WD repeat WDR48 family.</text>
</comment>
<dbReference type="PROSITE" id="PS00678">
    <property type="entry name" value="WD_REPEATS_1"/>
    <property type="match status" value="2"/>
</dbReference>
<dbReference type="SUPFAM" id="SSF50978">
    <property type="entry name" value="WD40 repeat-like"/>
    <property type="match status" value="1"/>
</dbReference>
<evidence type="ECO:0000256" key="3">
    <source>
        <dbReference type="ARBA" id="ARBA00022737"/>
    </source>
</evidence>